<proteinExistence type="predicted"/>
<dbReference type="RefSeq" id="XP_067079449.1">
    <property type="nucleotide sequence ID" value="XM_067223348.1"/>
</dbReference>
<gene>
    <name evidence="2" type="ORF">TEOVI_000784600</name>
</gene>
<sequence>MTQPAHLPPRPSHTFSMRTVEKLHQRFLGRSGTTAPAQNMSNIVEAMRQNLLRIEGVLSYRLDHPSTALTDTSEHHPPMSAFERIRVGHILADIVLDLFTISTSSSNATYDALVGNKGAFAGSMSQSCGVTSLPCGGLPLMQRTRPGVWTPEGLDGVEGRLTPPEGVNASLIPLHTKAEVGHQSSYQPFVDGLKKGGGDEVLTTLLQTQQNHQQKRGLQDGVESDGCSTVFSHSGQRSTMNTPQHHQRAIKDTSAGHEGPPAGYHRHSAHVPVSGTENQMNLNPSRRMRPHESPLCVAGCQGALTHNESPISPTSMRFKSVQSLHSGGDSTTGQSQHAANPKKYYEIDFQRLNDFQRCLRVIQRLSLTDDAFEKFGLRYAIPGIRELHPDEVHSAKIRMDRHNDCLIDSFNPSESQESAQKSDTPQEQFLAHKRLQAHVSPCLSKDGNNVILHTVADVPVTEHDTPFDIQQSPSKSPLATQRSEKQLCNNPTREPPTPSAPCDKQCLPLFHGGRDIIVQKKDMNIFIAMVDATLRQVDQDIVGRLHIASADFGSSSGEDEVAYM</sequence>
<feature type="region of interest" description="Disordered" evidence="1">
    <location>
        <begin position="208"/>
        <end position="277"/>
    </location>
</feature>
<feature type="compositionally biased region" description="Polar residues" evidence="1">
    <location>
        <begin position="321"/>
        <end position="338"/>
    </location>
</feature>
<evidence type="ECO:0000313" key="2">
    <source>
        <dbReference type="EMBL" id="SCU68256.1"/>
    </source>
</evidence>
<dbReference type="EMBL" id="CZPT02000937">
    <property type="protein sequence ID" value="SCU68256.1"/>
    <property type="molecule type" value="Genomic_DNA"/>
</dbReference>
<dbReference type="Proteomes" id="UP000195570">
    <property type="component" value="Unassembled WGS sequence"/>
</dbReference>
<feature type="compositionally biased region" description="Polar residues" evidence="1">
    <location>
        <begin position="226"/>
        <end position="244"/>
    </location>
</feature>
<reference evidence="2" key="1">
    <citation type="submission" date="2016-09" db="EMBL/GenBank/DDBJ databases">
        <authorList>
            <person name="Hebert L."/>
            <person name="Moumen B."/>
        </authorList>
    </citation>
    <scope>NUCLEOTIDE SEQUENCE [LARGE SCALE GENOMIC DNA]</scope>
    <source>
        <strain evidence="2">OVI</strain>
    </source>
</reference>
<accession>A0A1G4I901</accession>
<dbReference type="GeneID" id="92381780"/>
<comment type="caution">
    <text evidence="2">The sequence shown here is derived from an EMBL/GenBank/DDBJ whole genome shotgun (WGS) entry which is preliminary data.</text>
</comment>
<dbReference type="AlphaFoldDB" id="A0A1G4I901"/>
<name>A0A1G4I901_TRYEQ</name>
<dbReference type="VEuPathDB" id="TriTrypDB:TEOVI_000784600"/>
<keyword evidence="3" id="KW-1185">Reference proteome</keyword>
<feature type="region of interest" description="Disordered" evidence="1">
    <location>
        <begin position="321"/>
        <end position="340"/>
    </location>
</feature>
<feature type="compositionally biased region" description="Polar residues" evidence="1">
    <location>
        <begin position="468"/>
        <end position="492"/>
    </location>
</feature>
<organism evidence="2 3">
    <name type="scientific">Trypanosoma equiperdum</name>
    <dbReference type="NCBI Taxonomy" id="5694"/>
    <lineage>
        <taxon>Eukaryota</taxon>
        <taxon>Discoba</taxon>
        <taxon>Euglenozoa</taxon>
        <taxon>Kinetoplastea</taxon>
        <taxon>Metakinetoplastina</taxon>
        <taxon>Trypanosomatida</taxon>
        <taxon>Trypanosomatidae</taxon>
        <taxon>Trypanosoma</taxon>
    </lineage>
</organism>
<feature type="region of interest" description="Disordered" evidence="1">
    <location>
        <begin position="464"/>
        <end position="503"/>
    </location>
</feature>
<evidence type="ECO:0000256" key="1">
    <source>
        <dbReference type="SAM" id="MobiDB-lite"/>
    </source>
</evidence>
<protein>
    <submittedName>
        <fullName evidence="2">Uncharacterized protein</fullName>
    </submittedName>
</protein>
<evidence type="ECO:0000313" key="3">
    <source>
        <dbReference type="Proteomes" id="UP000195570"/>
    </source>
</evidence>